<evidence type="ECO:0000313" key="2">
    <source>
        <dbReference type="EMBL" id="MFD2562633.1"/>
    </source>
</evidence>
<dbReference type="EMBL" id="JBHULE010000013">
    <property type="protein sequence ID" value="MFD2562633.1"/>
    <property type="molecule type" value="Genomic_DNA"/>
</dbReference>
<name>A0ABW5LFU5_9FLAO</name>
<organism evidence="2 3">
    <name type="scientific">Aquimarina rubra</name>
    <dbReference type="NCBI Taxonomy" id="1920033"/>
    <lineage>
        <taxon>Bacteria</taxon>
        <taxon>Pseudomonadati</taxon>
        <taxon>Bacteroidota</taxon>
        <taxon>Flavobacteriia</taxon>
        <taxon>Flavobacteriales</taxon>
        <taxon>Flavobacteriaceae</taxon>
        <taxon>Aquimarina</taxon>
    </lineage>
</organism>
<gene>
    <name evidence="2" type="ORF">ACFSR1_08110</name>
</gene>
<protein>
    <submittedName>
        <fullName evidence="2">Uncharacterized protein</fullName>
    </submittedName>
</protein>
<dbReference type="RefSeq" id="WP_378291406.1">
    <property type="nucleotide sequence ID" value="NZ_JBHULE010000013.1"/>
</dbReference>
<proteinExistence type="predicted"/>
<feature type="coiled-coil region" evidence="1">
    <location>
        <begin position="156"/>
        <end position="183"/>
    </location>
</feature>
<sequence>MNRYEIAIEEYESSEDDGKHKLIYAYFGLAIYFSQVLEETFSIMLWTDRIFKKKVKSNKEVNEIIDAIENSKKTMGVFINEVKQTYSLPEQLIESLKKVLEKRNYIVHKYFKLEIQKIASDLGKREMLQYFCSFIDNVKEIDEELNKYYLDYKLRLGITEETIDQLVKEMKEEELERELKINSNK</sequence>
<dbReference type="Proteomes" id="UP001597319">
    <property type="component" value="Unassembled WGS sequence"/>
</dbReference>
<evidence type="ECO:0000313" key="3">
    <source>
        <dbReference type="Proteomes" id="UP001597319"/>
    </source>
</evidence>
<keyword evidence="1" id="KW-0175">Coiled coil</keyword>
<reference evidence="3" key="1">
    <citation type="journal article" date="2019" name="Int. J. Syst. Evol. Microbiol.">
        <title>The Global Catalogue of Microorganisms (GCM) 10K type strain sequencing project: providing services to taxonomists for standard genome sequencing and annotation.</title>
        <authorList>
            <consortium name="The Broad Institute Genomics Platform"/>
            <consortium name="The Broad Institute Genome Sequencing Center for Infectious Disease"/>
            <person name="Wu L."/>
            <person name="Ma J."/>
        </authorList>
    </citation>
    <scope>NUCLEOTIDE SEQUENCE [LARGE SCALE GENOMIC DNA]</scope>
    <source>
        <strain evidence="3">KCTC 52274</strain>
    </source>
</reference>
<accession>A0ABW5LFU5</accession>
<evidence type="ECO:0000256" key="1">
    <source>
        <dbReference type="SAM" id="Coils"/>
    </source>
</evidence>
<comment type="caution">
    <text evidence="2">The sequence shown here is derived from an EMBL/GenBank/DDBJ whole genome shotgun (WGS) entry which is preliminary data.</text>
</comment>
<keyword evidence="3" id="KW-1185">Reference proteome</keyword>